<reference evidence="2" key="2">
    <citation type="journal article" date="2023" name="BMC Genomics">
        <title>Pest status, molecular evolution, and epigenetic factors derived from the genome assembly of Frankliniella fusca, a thysanopteran phytovirus vector.</title>
        <authorList>
            <person name="Catto M.A."/>
            <person name="Labadie P.E."/>
            <person name="Jacobson A.L."/>
            <person name="Kennedy G.G."/>
            <person name="Srinivasan R."/>
            <person name="Hunt B.G."/>
        </authorList>
    </citation>
    <scope>NUCLEOTIDE SEQUENCE</scope>
    <source>
        <strain evidence="2">PL_HMW_Pooled</strain>
    </source>
</reference>
<keyword evidence="1" id="KW-0812">Transmembrane</keyword>
<dbReference type="EMBL" id="JAHWGI010000462">
    <property type="protein sequence ID" value="KAK3915773.1"/>
    <property type="molecule type" value="Genomic_DNA"/>
</dbReference>
<evidence type="ECO:0000313" key="2">
    <source>
        <dbReference type="EMBL" id="KAK3915773.1"/>
    </source>
</evidence>
<feature type="transmembrane region" description="Helical" evidence="1">
    <location>
        <begin position="180"/>
        <end position="198"/>
    </location>
</feature>
<dbReference type="GO" id="GO:0016874">
    <property type="term" value="F:ligase activity"/>
    <property type="evidence" value="ECO:0007669"/>
    <property type="project" value="UniProtKB-KW"/>
</dbReference>
<evidence type="ECO:0000313" key="3">
    <source>
        <dbReference type="Proteomes" id="UP001219518"/>
    </source>
</evidence>
<gene>
    <name evidence="2" type="ORF">KUF71_005919</name>
</gene>
<keyword evidence="1" id="KW-1133">Transmembrane helix</keyword>
<accession>A0AAE1H721</accession>
<reference evidence="2" key="1">
    <citation type="submission" date="2021-07" db="EMBL/GenBank/DDBJ databases">
        <authorList>
            <person name="Catto M.A."/>
            <person name="Jacobson A."/>
            <person name="Kennedy G."/>
            <person name="Labadie P."/>
            <person name="Hunt B.G."/>
            <person name="Srinivasan R."/>
        </authorList>
    </citation>
    <scope>NUCLEOTIDE SEQUENCE</scope>
    <source>
        <strain evidence="2">PL_HMW_Pooled</strain>
        <tissue evidence="2">Head</tissue>
    </source>
</reference>
<name>A0AAE1H721_9NEOP</name>
<protein>
    <submittedName>
        <fullName evidence="2">Glutamate--tRNA ligase</fullName>
    </submittedName>
</protein>
<dbReference type="AlphaFoldDB" id="A0AAE1H721"/>
<proteinExistence type="predicted"/>
<dbReference type="Proteomes" id="UP001219518">
    <property type="component" value="Unassembled WGS sequence"/>
</dbReference>
<evidence type="ECO:0000256" key="1">
    <source>
        <dbReference type="SAM" id="Phobius"/>
    </source>
</evidence>
<sequence>MKIINSILASKDKFLFSDVDVQNSTGTEVYNAATVKAMNPKELSIFLQDKCQGVSAETIVYLLNEDVDGESFLEFTDQSLLSNFPGLSCDQRMSILRVVSNAGDAQYETTFHFANHNVIEIPLQEDLGCGVLQGFVDEGGILKAVTGETSQKVDWLLVLVVLSSRRESKTAVLLGNDLRLILKMFVLVYVFTAVHYIYGVL</sequence>
<keyword evidence="2" id="KW-0436">Ligase</keyword>
<comment type="caution">
    <text evidence="2">The sequence shown here is derived from an EMBL/GenBank/DDBJ whole genome shotgun (WGS) entry which is preliminary data.</text>
</comment>
<organism evidence="2 3">
    <name type="scientific">Frankliniella fusca</name>
    <dbReference type="NCBI Taxonomy" id="407009"/>
    <lineage>
        <taxon>Eukaryota</taxon>
        <taxon>Metazoa</taxon>
        <taxon>Ecdysozoa</taxon>
        <taxon>Arthropoda</taxon>
        <taxon>Hexapoda</taxon>
        <taxon>Insecta</taxon>
        <taxon>Pterygota</taxon>
        <taxon>Neoptera</taxon>
        <taxon>Paraneoptera</taxon>
        <taxon>Thysanoptera</taxon>
        <taxon>Terebrantia</taxon>
        <taxon>Thripoidea</taxon>
        <taxon>Thripidae</taxon>
        <taxon>Frankliniella</taxon>
    </lineage>
</organism>
<keyword evidence="3" id="KW-1185">Reference proteome</keyword>
<keyword evidence="1" id="KW-0472">Membrane</keyword>